<dbReference type="AlphaFoldDB" id="A0A9N9I071"/>
<keyword evidence="2" id="KW-1185">Reference proteome</keyword>
<feature type="non-terminal residue" evidence="1">
    <location>
        <position position="53"/>
    </location>
</feature>
<evidence type="ECO:0000313" key="1">
    <source>
        <dbReference type="EMBL" id="CAG8713657.1"/>
    </source>
</evidence>
<protein>
    <submittedName>
        <fullName evidence="1">264_t:CDS:1</fullName>
    </submittedName>
</protein>
<proteinExistence type="predicted"/>
<sequence length="53" mass="5974">MQREAAAKMHKIESFWSPVIASITNINITNLKNNHDMGTEVARDYNIMSPGNL</sequence>
<gene>
    <name evidence="1" type="ORF">AMORRO_LOCUS12857</name>
</gene>
<name>A0A9N9I071_9GLOM</name>
<evidence type="ECO:0000313" key="2">
    <source>
        <dbReference type="Proteomes" id="UP000789342"/>
    </source>
</evidence>
<dbReference type="Proteomes" id="UP000789342">
    <property type="component" value="Unassembled WGS sequence"/>
</dbReference>
<organism evidence="1 2">
    <name type="scientific">Acaulospora morrowiae</name>
    <dbReference type="NCBI Taxonomy" id="94023"/>
    <lineage>
        <taxon>Eukaryota</taxon>
        <taxon>Fungi</taxon>
        <taxon>Fungi incertae sedis</taxon>
        <taxon>Mucoromycota</taxon>
        <taxon>Glomeromycotina</taxon>
        <taxon>Glomeromycetes</taxon>
        <taxon>Diversisporales</taxon>
        <taxon>Acaulosporaceae</taxon>
        <taxon>Acaulospora</taxon>
    </lineage>
</organism>
<dbReference type="EMBL" id="CAJVPV010020115">
    <property type="protein sequence ID" value="CAG8713657.1"/>
    <property type="molecule type" value="Genomic_DNA"/>
</dbReference>
<reference evidence="1" key="1">
    <citation type="submission" date="2021-06" db="EMBL/GenBank/DDBJ databases">
        <authorList>
            <person name="Kallberg Y."/>
            <person name="Tangrot J."/>
            <person name="Rosling A."/>
        </authorList>
    </citation>
    <scope>NUCLEOTIDE SEQUENCE</scope>
    <source>
        <strain evidence="1">CL551</strain>
    </source>
</reference>
<comment type="caution">
    <text evidence="1">The sequence shown here is derived from an EMBL/GenBank/DDBJ whole genome shotgun (WGS) entry which is preliminary data.</text>
</comment>
<accession>A0A9N9I071</accession>